<dbReference type="InterPro" id="IPR029057">
    <property type="entry name" value="PRTase-like"/>
</dbReference>
<organism evidence="2 3">
    <name type="scientific">Candidatus Methylacidithermus pantelleriae</name>
    <dbReference type="NCBI Taxonomy" id="2744239"/>
    <lineage>
        <taxon>Bacteria</taxon>
        <taxon>Pseudomonadati</taxon>
        <taxon>Verrucomicrobiota</taxon>
        <taxon>Methylacidiphilae</taxon>
        <taxon>Methylacidiphilales</taxon>
        <taxon>Methylacidiphilaceae</taxon>
        <taxon>Candidatus Methylacidithermus</taxon>
    </lineage>
</organism>
<protein>
    <submittedName>
        <fullName evidence="2">ComF family protein</fullName>
    </submittedName>
</protein>
<dbReference type="SUPFAM" id="SSF53271">
    <property type="entry name" value="PRTase-like"/>
    <property type="match status" value="1"/>
</dbReference>
<dbReference type="AlphaFoldDB" id="A0A8J2BQW6"/>
<dbReference type="Proteomes" id="UP000663859">
    <property type="component" value="Unassembled WGS sequence"/>
</dbReference>
<comment type="similarity">
    <text evidence="1">Belongs to the ComF/GntX family.</text>
</comment>
<reference evidence="2" key="1">
    <citation type="submission" date="2021-02" db="EMBL/GenBank/DDBJ databases">
        <authorList>
            <person name="Cremers G."/>
            <person name="Picone N."/>
        </authorList>
    </citation>
    <scope>NUCLEOTIDE SEQUENCE</scope>
    <source>
        <strain evidence="2">PQ17</strain>
    </source>
</reference>
<dbReference type="CDD" id="cd06223">
    <property type="entry name" value="PRTases_typeI"/>
    <property type="match status" value="1"/>
</dbReference>
<keyword evidence="3" id="KW-1185">Reference proteome</keyword>
<dbReference type="PANTHER" id="PTHR47505:SF1">
    <property type="entry name" value="DNA UTILIZATION PROTEIN YHGH"/>
    <property type="match status" value="1"/>
</dbReference>
<dbReference type="Gene3D" id="3.40.50.2020">
    <property type="match status" value="1"/>
</dbReference>
<proteinExistence type="inferred from homology"/>
<evidence type="ECO:0000313" key="3">
    <source>
        <dbReference type="Proteomes" id="UP000663859"/>
    </source>
</evidence>
<gene>
    <name evidence="2" type="ORF">MPNT_520005</name>
</gene>
<evidence type="ECO:0000256" key="1">
    <source>
        <dbReference type="ARBA" id="ARBA00008007"/>
    </source>
</evidence>
<name>A0A8J2BQW6_9BACT</name>
<evidence type="ECO:0000313" key="2">
    <source>
        <dbReference type="EMBL" id="CAF0703223.1"/>
    </source>
</evidence>
<dbReference type="PANTHER" id="PTHR47505">
    <property type="entry name" value="DNA UTILIZATION PROTEIN YHGH"/>
    <property type="match status" value="1"/>
</dbReference>
<sequence>MALEKWEKRLAWFRRHTEELGALFFPTVRVAHPLALQSPLCPSCGKEGVKNPRVCPNCQQHGPWAFLWARAPYRAQGVVWEAIHRLSHRGESFWLPRLADWLEEGFRLFAAFFPWDALVPVPLHPVRRRELGFNPCLELARMLGMRQRIPVLNCLYTVRAGSSQKTLTAPERAMDHDCAFRVKRGFDLQAQSLLIITDVLVTGLTAQGCARALQQGGAERIAVLAVGRAE</sequence>
<accession>A0A8J2BQW6</accession>
<dbReference type="EMBL" id="CAJNOB010000048">
    <property type="protein sequence ID" value="CAF0703223.1"/>
    <property type="molecule type" value="Genomic_DNA"/>
</dbReference>
<comment type="caution">
    <text evidence="2">The sequence shown here is derived from an EMBL/GenBank/DDBJ whole genome shotgun (WGS) entry which is preliminary data.</text>
</comment>
<dbReference type="InterPro" id="IPR000836">
    <property type="entry name" value="PRTase_dom"/>
</dbReference>
<dbReference type="InterPro" id="IPR051910">
    <property type="entry name" value="ComF/GntX_DNA_util-trans"/>
</dbReference>